<gene>
    <name evidence="2" type="ORF">GUITHDRAFT_121714</name>
</gene>
<dbReference type="RefSeq" id="XP_005819102.1">
    <property type="nucleotide sequence ID" value="XM_005819045.1"/>
</dbReference>
<feature type="transmembrane region" description="Helical" evidence="1">
    <location>
        <begin position="132"/>
        <end position="154"/>
    </location>
</feature>
<feature type="transmembrane region" description="Helical" evidence="1">
    <location>
        <begin position="6324"/>
        <end position="6349"/>
    </location>
</feature>
<proteinExistence type="predicted"/>
<dbReference type="KEGG" id="gtt:GUITHDRAFT_121714"/>
<organism evidence="2">
    <name type="scientific">Guillardia theta (strain CCMP2712)</name>
    <name type="common">Cryptophyte</name>
    <dbReference type="NCBI Taxonomy" id="905079"/>
    <lineage>
        <taxon>Eukaryota</taxon>
        <taxon>Cryptophyceae</taxon>
        <taxon>Pyrenomonadales</taxon>
        <taxon>Geminigeraceae</taxon>
        <taxon>Guillardia</taxon>
    </lineage>
</organism>
<keyword evidence="1" id="KW-1133">Transmembrane helix</keyword>
<sequence length="6366" mass="700262">MYILLFVAGLVLVLVVERVVHSVLSLVVDRSMRPTKRYASMSLVGTFFQNLFAYFFFAFNVLAMTLGFIARNLLWFGFLVLVMAVLSMVLDFAPGLVAEYVYVYNAGLGTYIHFFIVLPVQLVELLFSHVTALYNCIMWIVNGVFLSVLAPSFLADNVNVGWLPRFGTSFFKFSGEVVLSISSYLVNVMACATNPLGGVPRGGTGSFLILNATGSVECFEPGMINLDLITPAGSFRDMCLYMARFVVFSCPAANAVIDLLTFPLSDMNLYKGIHCIVNALLGLFVQLPFVTLHRCRFGATLPMLGVHQRILCAPDFRPAMDLSVAGARYLGRTVDNWLDSSLVILETLFTGSAPQCDPVPIPLSYSDDDSRALFGGNFRAVVGLTPGMYAVTDGISTEYNIFYKQVTREIAYRNWPFPVEPAYGIAAVKYGELPEGDVAGDLTTGMLGCECLDVPGVGAQITCAIVPYLSGSNMPSTTGSVASMIQDYLKSNSIQQAVNSSNATQRIPVTFSVPSSSQYATCKRLKIQVESLRWPATRVSATSTSPGAWNQMGAAAQVNILDVAREVRADAAIYVMPQCPFSAVPDPSCIPGFEGFSCYPFCVGLHLTGTINQGIVLYGANDWRDSVQYLLRDCGVGQGAVGSISPSALSLSPLAFGPPVRYTVPKGVVYNAAAQSAWDPATQSCVSSADVNSRVSVNLTTVYAFPPDQSEPTIREKFQPFVFASDVVLTAYQDGLGKWSVKVSRIFGEDALSFRLVDLPGLIPANDICLGSPSCEEPFQPSLIGIPYAYQDYPQLYNPSTTSQWAVFYATNPNPEVYEAYSRYCAGLPTKFGIVMDSSYGQVRVWKFNAFALDQSETSGAAVMTWTFEGFNRVQEVSNCGALYNMSVVRLEYINEYNVAVTVLQASMQSFDVVTRMPRPGFDGFDYVVYFINPTTNEGPSESMFSELVPQSLLSEGLLCPSQRRMPEVGSSLAEAWAGVLYFMRLPLNAVVLFPAIFSGGDWPRFTECSAVALGHSLLLGCGKGILNVDNAFEAWHRASFLFYHSFVKIATFGQSLSPSNPILLYTRQAVVGSTVAATYLTNGAPAFMAKLLGSVNFNRPFADMSRAMLFGLPSWIRIFGRVVRFSSTSFQMFLRFLERLIMEYVLKLASGQGVDSGIFYILTAMRDDVDQLMVQPAREICGGVSLIFGYTNPPATAMRFFCTVGAETALGLFDFMNVFLIDFPVVDCVCRGGQGTVFRDHLEQQCYKWAPVGYRPLLNAMLEQSAGDRRLMCSMLVERTNGNLSTAFDGVFTALYEGYQSIGSMFDYFLVFIDSSSGTCSNYYSSDYVMAILPEPIDYFTMCYRTRLCELACGEQYDAFHTALAQVAGGKPLVYSMNQTVSVESRFFSSGGEFYGTDRLPFDVMALVEMSGCNRVCYGDVGISGPPSQPDRCVSIAGIDSHLKIAVKAYCLPSSLKTGIRPSAKILDGSFRGTAIDYEVDGSEAWSAGIARLQYASVDLVDSIGRSNILVVTTEQEVSLVSDQRQSYTLLKTIPSSQKAVLVTDIYSIEEVVSFPSDDIADIFVRATTTDWSVPHEPSTGPVCLHVRLDTQRFATEAILKTSAFTIKRCAGAVNVFSTIRTPYVTCLGPSCSGVALFPTEDGAEVKVCDRSEGALTCVAVPSGGHLASDLGLSSKNLPQVSMTQDKRFIRRVPRVAQSSLTGWNGAGQQSSMTVFAVAGQKVTTTWLSDIRLRVDGGVWAGTRSYSSTYQMLTTLKKNCSVADCTGCMGYPTLQRLCYAASQCAVARCIGTEVNFQRPLCAIGSVVSKLMRQALLTMQNVYLIFSQSVALIVDASTGQITNRVVIEWPDQVFFSAMCDMKDITVSSVGVLMSLVNGITMKAQAILSSTEVGLVPTDPSFNAKATLSMASMTNLFSQILLLPLYVFIAAQKTFVCTTNSMTAILNSDLLGNFQLVIGDPSIQAVSGDVAGICLTQVFEQDVQAQALGGSDFIGGAAAQVTDRLIDAGMTLQLAPAYHLTDAVLAYASGVTYGFMDVLQTIDQKHCRLPDVTTETIYRCACGDLAHRVSPERRQEGIREQAFWCVGSLQLLGPDGKPRLVYNPYTFEELVTASRTKMSTYLTCVGRGQGDCSRHLPTLPLLARQDVDPGTVLTRCRSNYVNKVWDAGAAYLTGFRNYPDLAKVGYIIQQSYQPSLIPSSVVTCLEQTLRLGTGNDACLLGWLTLTNRTRENYFRYEVAGFVSDNSDFADVDGCEVFTGPSSNPDPAKAYQFEQCLNTSNAAQCQLPQYIWSGRTTNRVPVASLHSVSYPPGSTQLYDAAREEHLKIKKEATEYFTEALLQWENPELEASFFSVEGDILHQLFDCYFMGPFASAELWPSGGTRSVRSMLYYRNSPSDRTFMVPSANCKPGVDACCPQQSPFSCGGPARNAIIHGFIEKLKNSPGGPTNEVLARAVQDGVKAKLREFKSIFTNVNSFGCPCPGGANSVECCSKDNPGVWASKEMQAIDYSVLESQSVLDVIFDLAAEYIETEVYFNRTLFEAFAEPLTDSQRAQLRDESMFDPSSPVSGYDESEVLEAGSKNRSLWDLCVDLVSQIFATLPLDAERASFGASSYAYEHDPTRSPSSSRFADSIEETVSYILGRAKEDSPFYWGTGGGDLRYMPSKSARCRTRGSLVRPVTNGTLNPLDGAYIPLGIDDTGVGVRYTVAGRLAGLQLPKYGVLGQNASGFTQRCYCGWTTPNGMLCRVDPLVCATARLASLTSLPGGAVEDFQAICQAGSYSTFGEWVSVYRVAEAAWDASWSCPDMQLSDVWGVVNDLQLDYWMANIDDSFVDYNYNLQDVLHLGTAGLRLSNMEWLQRNSHLFLRPAARRYKLYNPDTDISVALEDCVDETIDSNAANGFQSYVGSLSSVYSHFKDRLMPVLRSTHTSGSEAFCTRFVLELARLEALVYVDQAVGAQEPNPEISVQRVAVDLWRTRCMTQVRMVGLCNLHGVFDRVPPNHSIQGSHCPFTITGTCGKMYLTSDCIVYCDGVFSEPCSCAEAAGVPCSGYAWDVSLNATCPLAFDPRGISDMDIERSTLYAPTVFPEEELLASGLSPEENLALAERILAHEEQYITTFIPKASDKSLMEDALITGSKAGEGVAFGKPLGNREYCDAVADYWPEGWIHPSGYHVTVGCRHEETAFRGFDTWMSVEYDSVRGEKYLQLDARRLRNETLLKNYFGSAASCSAASYGMPMFETNNARLQARWKDGQRYDPTQPIGRFVPGDTTDYIQTGVAGGWDQVPTQGRIGKHTRPSSGLLHHWIPEMATGATATAVWPASGQTFGRYELPEGTVPEWGPGCGQLPLRTCRNDTDCPALHGAAVRCLRSWSESRGEERDGVCAVQGSAPLQCYQNHHCRDSGQVCSAWGRCVDGYVLMRNKVGYPVEMHSHSEKCGEESLGYSPWQVVPDFLPRHGMCGFREWFEYETMRARATGAASPGTLAAVNPDVLWYSTSPYVTDAVVKQGLFERGILKVHPHTCDRDYAYSFPSCAGNPSSVFNEVGGAVDQPGEGRTMRTYRRAAAGWELDLCSVDHMERQRTGFLYPFSGVAGEDSFAGVQNSLSLCSNLQLCSLQEFYVQGYHTLGRKINRVQKDGSCIDSGNCLATPYQLQDGLFCGAAGYLKALDPSDVARRYDPICRVDPLVTPLVRMFCTADRASISSACDLDPSYATVSNVQELCRLWDEDYNYQSLPNIDRALNRALLRFFKRGFTTWDEYQRRATCAATVFNLMGVYAGQQTQGTGGTQWYSVELEPGVPTYFPPYASLYVFRDASQMEIPAAWWVQCVLLDSSVNVELLESASTDQVPCRGWENAKTAGYQPQTVRDFLLSSPRVYLESGMNSPTNETQIALSIYDNLFEQVSLARHTVQGAMGGGEHRLSYVYYRTLKDLYLTDEDYNEFANAVDSGGNSNNDKVFKTNAVPRDDGTYPFYDDSDIPGIFQQVVNYMMSGSVRDGYFPPGSGVNRLSKAMGSFTKTSLSDGFLDLGPAYFDPSLGVLQYTLPTLAPSFFEAELDRILAGVLKQEDDLQDWKDIGLEYEYDAFKDYATLADLSTGTMRMTKCLNVNFNTSEPGVNQNFIRPFVRLLDQNAGGEDIYVCDSDVGYDRRTGQSCGLMHDSLDDNCSTRFVYLREYNNGEGIVVQTHCKQPLFVRDLVEDDKRKIADLSRLDLDTANPAGAICLRTDSTCLQGGGLEGSSVGVVSVVPTLGVEVQTFYREMQSGDPNSDKFYGPLYQKASTRWYPAWVDCYGVPGVNKSNLQAWTGWDRARVEQAREILLARENAEGSSPNLQVLDLEAIWNSSSTRPVSFSVRCNVSSCTTSTGVSFDCGSDGQCNVRMDNMAVHAMSLRLTEPSVYFCASSEAQARERCPARRTNDSVLVEIRNNLWYCKADCVRKTLLKYVGKHSIKYRGLREDVLGFTPSDRSAIGLSDTSNARDGYSQKDSFRLVHHLMRKQIFGSGNALPGSIYNSVWMKPSALSASFMDRHSLYPFQALTLYDYVNYVEQADTMRKQPLDTCINQAVDVTECSKDQITGQRVHRSSLEQCASELKRRSSLVANPGYAVLVKLRGEELTSSHLLHWAAASRPERDRFVDWVTSAGRCSETRQSEAVCYLTGDGNVFTINPWLGGGFNIHEACDTVPLPEQLTRVISADCFPQGSGTCRNYTALVYTPCVSKNNQPPSRTDIFTSASNNLCEKAPRPNSTCLQRQGLYGGGEGEGMTDLYTRPLYSMPYSGIFGMEPNPSYHSRTPSNGILRQSFMDLGGGFFVADLQTLEDGMTDNLLPACMPLWYPTKADGSPDLAGRDPCSNNSMDWLSSYSVDSRVDYDLNRVDLGNTVAEGQLPPWDCPVREMHFWGGGDASFRPRAPYGPRAGVMFFEASNMGGSAGNGMSNPVQPYGVEMPGLQRPYFASEICSCSSAGDCSFQVVSKESCSILSTDCPVHDRLREFQLRYIPVQVTADAGRTTLDEGGECHMGRMVSVPSTVPLGGQCHRYNYSHLECSVTAISGGEGAVTEVSYHHLDVPRSTMYLEQLSRNFRRRCGQCQAPPKTEKFVNRADRSIHGVSYLADGRFTSFGVPVRLSLARMLARDIRQQVCGNQAQCSLLDSVANTNEWTIDNFMGKYLRDIAGLFTSGGAAGSITPPAPSLVDDTMFWGRNWTFCTETERNLTTGQYRRECFGSIPKDTWMHPSLRSPSCKSAMLSSTPTRAAMIPVRICTLDATMNDLCIRIGDFIQRIQAANCKAAGVCSDQKFLYNPAAYSISNQQFITETVLDFYESVSAGVCAASYTTGMVAEVIAQNNVMRGKCPAQMLVPVQTTISQLRQVVQTLVKLAYYVAMIVINFLRLVTGQSSEQVMPDVFRWLDLFINEAKVLFDQLGNMLFGIIQATPFGEQLMIIIRIICTLLNWFIMYFWLPVMCPILQGVGHVSLFIANILKGIAEICILGICPFEWITYQIPLKVGETLVGMDCTPREVLDCNIGDNYQPSAGDGTLPTPTRCWASYLSSVADSGKLSCSGADTCARGLTSDNADTVVCDACPFGADVTVTNRFGCDPIRKQCSCNVQQISQTPCMTHEQCINQAGATCVFMNSRVEQTFGNIPCGQCTSQPMCVIQPGQTYGSCSCFLTKVVPESCSVSEVGMNVQYKLSGLCLAQVSGSMGGFTAETSSTYTISYNNLLATPCYNADSSRIYCYSVYSSAFSYAPMLVSLGVSGLSGSGSQSPYGRRLLGIEGAPDFFSHDELCMDAWDDFLATNRSTRVMAGCVTRFAATYDVVSAHGLLDYIPPNMFVSWADFLTTVGDRPDSLLVLLYSPGLAFELLLRTPLYHRLVRHYRAWTAALTELYLDVTVHRSIQPNGGLHYEVDAEGGVFIHGHNISEFTLILLNLLHRFNLSSNTLYPGNVSLAIRNQESVRKLLSMTATSPFATELLYNGTGIQQRLSRRHLLMFTSWKTRMEEVQRFTGTVALNDGVPMAVGRETAADWVDSPFAWPLQFDFGGTIFECPLLARTFELTRDAFTNTSLYYANGHTLKATPRSIVSGSWPFSNLPYRGPVPPLKEPTRQTFLNMLVFQALKWIDQTPFNRQFFYDLFSALPGMLRDFARCDRQAVMLCSRHHYTLLVSGFVIAVVWSGVSLVASSFRIPYLTTFLWTSYPLVVIYYAFGVSPLCLPMVPTCIFQDFVEVLNFFFPATLRFPDSLQKSPGCLDAAPNATAREDCLLSCSLQPFEYVSWESEVAWWTCFASTGLCRSVDGVVTSMPLLNKLTSLHRDLVVKAAIVEGENADMILAQSVCAALNVWRVIPIVILLFIVMYAFSVIATFPFFVVNEFVRLAIQGVIMSHTD</sequence>
<reference evidence="3" key="3">
    <citation type="submission" date="2016-03" db="UniProtKB">
        <authorList>
            <consortium name="EnsemblProtists"/>
        </authorList>
    </citation>
    <scope>IDENTIFICATION</scope>
</reference>
<evidence type="ECO:0000313" key="3">
    <source>
        <dbReference type="EnsemblProtists" id="EKX32122"/>
    </source>
</evidence>
<dbReference type="HOGENOM" id="CLU_222969_0_0_1"/>
<feature type="transmembrane region" description="Helical" evidence="1">
    <location>
        <begin position="5426"/>
        <end position="5444"/>
    </location>
</feature>
<feature type="transmembrane region" description="Helical" evidence="1">
    <location>
        <begin position="73"/>
        <end position="90"/>
    </location>
</feature>
<keyword evidence="1" id="KW-0472">Membrane</keyword>
<dbReference type="Proteomes" id="UP000011087">
    <property type="component" value="Unassembled WGS sequence"/>
</dbReference>
<keyword evidence="4" id="KW-1185">Reference proteome</keyword>
<dbReference type="EnsemblProtists" id="EKX32122">
    <property type="protein sequence ID" value="EKX32122"/>
    <property type="gene ID" value="GUITHDRAFT_121714"/>
</dbReference>
<evidence type="ECO:0000256" key="1">
    <source>
        <dbReference type="SAM" id="Phobius"/>
    </source>
</evidence>
<feature type="transmembrane region" description="Helical" evidence="1">
    <location>
        <begin position="241"/>
        <end position="260"/>
    </location>
</feature>
<keyword evidence="1" id="KW-0812">Transmembrane</keyword>
<reference evidence="2 4" key="1">
    <citation type="journal article" date="2012" name="Nature">
        <title>Algal genomes reveal evolutionary mosaicism and the fate of nucleomorphs.</title>
        <authorList>
            <consortium name="DOE Joint Genome Institute"/>
            <person name="Curtis B.A."/>
            <person name="Tanifuji G."/>
            <person name="Burki F."/>
            <person name="Gruber A."/>
            <person name="Irimia M."/>
            <person name="Maruyama S."/>
            <person name="Arias M.C."/>
            <person name="Ball S.G."/>
            <person name="Gile G.H."/>
            <person name="Hirakawa Y."/>
            <person name="Hopkins J.F."/>
            <person name="Kuo A."/>
            <person name="Rensing S.A."/>
            <person name="Schmutz J."/>
            <person name="Symeonidi A."/>
            <person name="Elias M."/>
            <person name="Eveleigh R.J."/>
            <person name="Herman E.K."/>
            <person name="Klute M.J."/>
            <person name="Nakayama T."/>
            <person name="Obornik M."/>
            <person name="Reyes-Prieto A."/>
            <person name="Armbrust E.V."/>
            <person name="Aves S.J."/>
            <person name="Beiko R.G."/>
            <person name="Coutinho P."/>
            <person name="Dacks J.B."/>
            <person name="Durnford D.G."/>
            <person name="Fast N.M."/>
            <person name="Green B.R."/>
            <person name="Grisdale C.J."/>
            <person name="Hempel F."/>
            <person name="Henrissat B."/>
            <person name="Hoppner M.P."/>
            <person name="Ishida K."/>
            <person name="Kim E."/>
            <person name="Koreny L."/>
            <person name="Kroth P.G."/>
            <person name="Liu Y."/>
            <person name="Malik S.B."/>
            <person name="Maier U.G."/>
            <person name="McRose D."/>
            <person name="Mock T."/>
            <person name="Neilson J.A."/>
            <person name="Onodera N.T."/>
            <person name="Poole A.M."/>
            <person name="Pritham E.J."/>
            <person name="Richards T.A."/>
            <person name="Rocap G."/>
            <person name="Roy S.W."/>
            <person name="Sarai C."/>
            <person name="Schaack S."/>
            <person name="Shirato S."/>
            <person name="Slamovits C.H."/>
            <person name="Spencer D.F."/>
            <person name="Suzuki S."/>
            <person name="Worden A.Z."/>
            <person name="Zauner S."/>
            <person name="Barry K."/>
            <person name="Bell C."/>
            <person name="Bharti A.K."/>
            <person name="Crow J.A."/>
            <person name="Grimwood J."/>
            <person name="Kramer R."/>
            <person name="Lindquist E."/>
            <person name="Lucas S."/>
            <person name="Salamov A."/>
            <person name="McFadden G.I."/>
            <person name="Lane C.E."/>
            <person name="Keeling P.J."/>
            <person name="Gray M.W."/>
            <person name="Grigoriev I.V."/>
            <person name="Archibald J.M."/>
        </authorList>
    </citation>
    <scope>NUCLEOTIDE SEQUENCE</scope>
    <source>
        <strain evidence="2 4">CCMP2712</strain>
    </source>
</reference>
<feature type="transmembrane region" description="Helical" evidence="1">
    <location>
        <begin position="6142"/>
        <end position="6162"/>
    </location>
</feature>
<feature type="transmembrane region" description="Helical" evidence="1">
    <location>
        <begin position="102"/>
        <end position="120"/>
    </location>
</feature>
<accession>L1I7Q0</accession>
<protein>
    <submittedName>
        <fullName evidence="2 3">Uncharacterized protein</fullName>
    </submittedName>
</protein>
<evidence type="ECO:0000313" key="2">
    <source>
        <dbReference type="EMBL" id="EKX32122.1"/>
    </source>
</evidence>
<reference evidence="4" key="2">
    <citation type="submission" date="2012-11" db="EMBL/GenBank/DDBJ databases">
        <authorList>
            <person name="Kuo A."/>
            <person name="Curtis B.A."/>
            <person name="Tanifuji G."/>
            <person name="Burki F."/>
            <person name="Gruber A."/>
            <person name="Irimia M."/>
            <person name="Maruyama S."/>
            <person name="Arias M.C."/>
            <person name="Ball S.G."/>
            <person name="Gile G.H."/>
            <person name="Hirakawa Y."/>
            <person name="Hopkins J.F."/>
            <person name="Rensing S.A."/>
            <person name="Schmutz J."/>
            <person name="Symeonidi A."/>
            <person name="Elias M."/>
            <person name="Eveleigh R.J."/>
            <person name="Herman E.K."/>
            <person name="Klute M.J."/>
            <person name="Nakayama T."/>
            <person name="Obornik M."/>
            <person name="Reyes-Prieto A."/>
            <person name="Armbrust E.V."/>
            <person name="Aves S.J."/>
            <person name="Beiko R.G."/>
            <person name="Coutinho P."/>
            <person name="Dacks J.B."/>
            <person name="Durnford D.G."/>
            <person name="Fast N.M."/>
            <person name="Green B.R."/>
            <person name="Grisdale C."/>
            <person name="Hempe F."/>
            <person name="Henrissat B."/>
            <person name="Hoppner M.P."/>
            <person name="Ishida K.-I."/>
            <person name="Kim E."/>
            <person name="Koreny L."/>
            <person name="Kroth P.G."/>
            <person name="Liu Y."/>
            <person name="Malik S.-B."/>
            <person name="Maier U.G."/>
            <person name="McRose D."/>
            <person name="Mock T."/>
            <person name="Neilson J.A."/>
            <person name="Onodera N.T."/>
            <person name="Poole A.M."/>
            <person name="Pritham E.J."/>
            <person name="Richards T.A."/>
            <person name="Rocap G."/>
            <person name="Roy S.W."/>
            <person name="Sarai C."/>
            <person name="Schaack S."/>
            <person name="Shirato S."/>
            <person name="Slamovits C.H."/>
            <person name="Spencer D.F."/>
            <person name="Suzuki S."/>
            <person name="Worden A.Z."/>
            <person name="Zauner S."/>
            <person name="Barry K."/>
            <person name="Bell C."/>
            <person name="Bharti A.K."/>
            <person name="Crow J.A."/>
            <person name="Grimwood J."/>
            <person name="Kramer R."/>
            <person name="Lindquist E."/>
            <person name="Lucas S."/>
            <person name="Salamov A."/>
            <person name="McFadden G.I."/>
            <person name="Lane C.E."/>
            <person name="Keeling P.J."/>
            <person name="Gray M.W."/>
            <person name="Grigoriev I.V."/>
            <person name="Archibald J.M."/>
        </authorList>
    </citation>
    <scope>NUCLEOTIDE SEQUENCE</scope>
    <source>
        <strain evidence="4">CCMP2712</strain>
    </source>
</reference>
<name>L1I7Q0_GUITC</name>
<dbReference type="GeneID" id="17288851"/>
<dbReference type="PaxDb" id="55529-EKX32122"/>
<feature type="transmembrane region" description="Helical" evidence="1">
    <location>
        <begin position="38"/>
        <end position="61"/>
    </location>
</feature>
<evidence type="ECO:0000313" key="4">
    <source>
        <dbReference type="Proteomes" id="UP000011087"/>
    </source>
</evidence>
<dbReference type="EMBL" id="JH993210">
    <property type="protein sequence ID" value="EKX32122.1"/>
    <property type="molecule type" value="Genomic_DNA"/>
</dbReference>